<dbReference type="InterPro" id="IPR002201">
    <property type="entry name" value="Glyco_trans_9"/>
</dbReference>
<organism evidence="3 4">
    <name type="scientific">Scleromatobacter humisilvae</name>
    <dbReference type="NCBI Taxonomy" id="2897159"/>
    <lineage>
        <taxon>Bacteria</taxon>
        <taxon>Pseudomonadati</taxon>
        <taxon>Pseudomonadota</taxon>
        <taxon>Betaproteobacteria</taxon>
        <taxon>Burkholderiales</taxon>
        <taxon>Sphaerotilaceae</taxon>
        <taxon>Scleromatobacter</taxon>
    </lineage>
</organism>
<sequence>MSSAPPRVDTRPRTAVLLQQNGMGDLVWHAEYLRLIAGTSSDGQVTLIAAPSVMARELIGHEPWLREVVDFDRRPRRSERRRGRHSGLAGLLRFAAQLASERFERLVLFSDHPARALFVAWRAGIRTRLGYGATWLQRWMLTPSPWIRLYEGPAVASYKDASAFAIAQGWCDAPVVPRLSVRPDALARMQARLAPLPRPLHALAIGASEPFKQWGEAQFVELATLFAARGHGVLLLAGPAEAALARSILARIPAPLRAHVATMTDGTVADSVAALSLVQSCIGNDTGAVQIAAAVGTPTFVVLGPRPPLEHDPQTMRLVQAASLHDIRASDVAAQALRELGLA</sequence>
<dbReference type="EMBL" id="JAJLJH010000003">
    <property type="protein sequence ID" value="MCK9687086.1"/>
    <property type="molecule type" value="Genomic_DNA"/>
</dbReference>
<keyword evidence="4" id="KW-1185">Reference proteome</keyword>
<dbReference type="PANTHER" id="PTHR30160:SF7">
    <property type="entry name" value="ADP-HEPTOSE--LPS HEPTOSYLTRANSFERASE 2"/>
    <property type="match status" value="1"/>
</dbReference>
<dbReference type="CDD" id="cd03789">
    <property type="entry name" value="GT9_LPS_heptosyltransferase"/>
    <property type="match status" value="1"/>
</dbReference>
<evidence type="ECO:0000313" key="4">
    <source>
        <dbReference type="Proteomes" id="UP001139353"/>
    </source>
</evidence>
<comment type="caution">
    <text evidence="3">The sequence shown here is derived from an EMBL/GenBank/DDBJ whole genome shotgun (WGS) entry which is preliminary data.</text>
</comment>
<dbReference type="PANTHER" id="PTHR30160">
    <property type="entry name" value="TETRAACYLDISACCHARIDE 4'-KINASE-RELATED"/>
    <property type="match status" value="1"/>
</dbReference>
<keyword evidence="1" id="KW-0328">Glycosyltransferase</keyword>
<dbReference type="AlphaFoldDB" id="A0A9X1YJJ3"/>
<dbReference type="Proteomes" id="UP001139353">
    <property type="component" value="Unassembled WGS sequence"/>
</dbReference>
<dbReference type="Gene3D" id="3.40.50.2000">
    <property type="entry name" value="Glycogen Phosphorylase B"/>
    <property type="match status" value="2"/>
</dbReference>
<dbReference type="InterPro" id="IPR051199">
    <property type="entry name" value="LPS_LOS_Heptosyltrfase"/>
</dbReference>
<dbReference type="GO" id="GO:0008713">
    <property type="term" value="F:ADP-heptose-lipopolysaccharide heptosyltransferase activity"/>
    <property type="evidence" value="ECO:0007669"/>
    <property type="project" value="TreeGrafter"/>
</dbReference>
<evidence type="ECO:0000256" key="1">
    <source>
        <dbReference type="ARBA" id="ARBA00022676"/>
    </source>
</evidence>
<keyword evidence="2" id="KW-0808">Transferase</keyword>
<dbReference type="Pfam" id="PF01075">
    <property type="entry name" value="Glyco_transf_9"/>
    <property type="match status" value="1"/>
</dbReference>
<dbReference type="RefSeq" id="WP_275683119.1">
    <property type="nucleotide sequence ID" value="NZ_JAJLJH010000003.1"/>
</dbReference>
<protein>
    <submittedName>
        <fullName evidence="3">Glycosyltransferase family 9 protein</fullName>
    </submittedName>
</protein>
<evidence type="ECO:0000313" key="3">
    <source>
        <dbReference type="EMBL" id="MCK9687086.1"/>
    </source>
</evidence>
<dbReference type="GO" id="GO:0005829">
    <property type="term" value="C:cytosol"/>
    <property type="evidence" value="ECO:0007669"/>
    <property type="project" value="TreeGrafter"/>
</dbReference>
<reference evidence="3" key="1">
    <citation type="submission" date="2021-11" db="EMBL/GenBank/DDBJ databases">
        <title>BS-T2-15 a new species belonging to the Comamonadaceae family isolated from the soil of a French oak forest.</title>
        <authorList>
            <person name="Mieszkin S."/>
            <person name="Alain K."/>
        </authorList>
    </citation>
    <scope>NUCLEOTIDE SEQUENCE</scope>
    <source>
        <strain evidence="3">BS-T2-15</strain>
    </source>
</reference>
<name>A0A9X1YJJ3_9BURK</name>
<accession>A0A9X1YJJ3</accession>
<proteinExistence type="predicted"/>
<gene>
    <name evidence="3" type="ORF">LPC04_15345</name>
</gene>
<dbReference type="SUPFAM" id="SSF53756">
    <property type="entry name" value="UDP-Glycosyltransferase/glycogen phosphorylase"/>
    <property type="match status" value="1"/>
</dbReference>
<evidence type="ECO:0000256" key="2">
    <source>
        <dbReference type="ARBA" id="ARBA00022679"/>
    </source>
</evidence>
<dbReference type="GO" id="GO:0009244">
    <property type="term" value="P:lipopolysaccharide core region biosynthetic process"/>
    <property type="evidence" value="ECO:0007669"/>
    <property type="project" value="TreeGrafter"/>
</dbReference>